<dbReference type="InterPro" id="IPR011006">
    <property type="entry name" value="CheY-like_superfamily"/>
</dbReference>
<dbReference type="InterPro" id="IPR039420">
    <property type="entry name" value="WalR-like"/>
</dbReference>
<keyword evidence="1 5" id="KW-0597">Phosphoprotein</keyword>
<gene>
    <name evidence="8" type="ORF">ACGFYS_04465</name>
</gene>
<keyword evidence="4" id="KW-0804">Transcription</keyword>
<dbReference type="InterPro" id="IPR000792">
    <property type="entry name" value="Tscrpt_reg_LuxR_C"/>
</dbReference>
<dbReference type="CDD" id="cd06170">
    <property type="entry name" value="LuxR_C_like"/>
    <property type="match status" value="1"/>
</dbReference>
<organism evidence="8 9">
    <name type="scientific">Streptomyces omiyaensis</name>
    <dbReference type="NCBI Taxonomy" id="68247"/>
    <lineage>
        <taxon>Bacteria</taxon>
        <taxon>Bacillati</taxon>
        <taxon>Actinomycetota</taxon>
        <taxon>Actinomycetes</taxon>
        <taxon>Kitasatosporales</taxon>
        <taxon>Streptomycetaceae</taxon>
        <taxon>Streptomyces</taxon>
    </lineage>
</organism>
<dbReference type="PROSITE" id="PS50043">
    <property type="entry name" value="HTH_LUXR_2"/>
    <property type="match status" value="1"/>
</dbReference>
<dbReference type="PANTHER" id="PTHR43214:SF24">
    <property type="entry name" value="TRANSCRIPTIONAL REGULATORY PROTEIN NARL-RELATED"/>
    <property type="match status" value="1"/>
</dbReference>
<dbReference type="InterPro" id="IPR001789">
    <property type="entry name" value="Sig_transdc_resp-reg_receiver"/>
</dbReference>
<dbReference type="SMART" id="SM00448">
    <property type="entry name" value="REC"/>
    <property type="match status" value="1"/>
</dbReference>
<reference evidence="8 9" key="1">
    <citation type="submission" date="2024-10" db="EMBL/GenBank/DDBJ databases">
        <title>The Natural Products Discovery Center: Release of the First 8490 Sequenced Strains for Exploring Actinobacteria Biosynthetic Diversity.</title>
        <authorList>
            <person name="Kalkreuter E."/>
            <person name="Kautsar S.A."/>
            <person name="Yang D."/>
            <person name="Bader C.D."/>
            <person name="Teijaro C.N."/>
            <person name="Fluegel L."/>
            <person name="Davis C.M."/>
            <person name="Simpson J.R."/>
            <person name="Lauterbach L."/>
            <person name="Steele A.D."/>
            <person name="Gui C."/>
            <person name="Meng S."/>
            <person name="Li G."/>
            <person name="Viehrig K."/>
            <person name="Ye F."/>
            <person name="Su P."/>
            <person name="Kiefer A.F."/>
            <person name="Nichols A."/>
            <person name="Cepeda A.J."/>
            <person name="Yan W."/>
            <person name="Fan B."/>
            <person name="Jiang Y."/>
            <person name="Adhikari A."/>
            <person name="Zheng C.-J."/>
            <person name="Schuster L."/>
            <person name="Cowan T.M."/>
            <person name="Smanski M.J."/>
            <person name="Chevrette M.G."/>
            <person name="De Carvalho L.P.S."/>
            <person name="Shen B."/>
        </authorList>
    </citation>
    <scope>NUCLEOTIDE SEQUENCE [LARGE SCALE GENOMIC DNA]</scope>
    <source>
        <strain evidence="8 9">NPDC048229</strain>
    </source>
</reference>
<feature type="domain" description="Response regulatory" evidence="7">
    <location>
        <begin position="3"/>
        <end position="127"/>
    </location>
</feature>
<keyword evidence="9" id="KW-1185">Reference proteome</keyword>
<dbReference type="Pfam" id="PF00072">
    <property type="entry name" value="Response_reg"/>
    <property type="match status" value="1"/>
</dbReference>
<protein>
    <submittedName>
        <fullName evidence="8">LuxR C-terminal-related transcriptional regulator</fullName>
    </submittedName>
</protein>
<proteinExistence type="predicted"/>
<evidence type="ECO:0000256" key="5">
    <source>
        <dbReference type="PROSITE-ProRule" id="PRU00169"/>
    </source>
</evidence>
<dbReference type="Proteomes" id="UP001604282">
    <property type="component" value="Unassembled WGS sequence"/>
</dbReference>
<dbReference type="InterPro" id="IPR058245">
    <property type="entry name" value="NreC/VraR/RcsB-like_REC"/>
</dbReference>
<dbReference type="RefSeq" id="WP_392009741.1">
    <property type="nucleotide sequence ID" value="NZ_JBIBSS010000005.1"/>
</dbReference>
<accession>A0ABW7BKX2</accession>
<sequence length="227" mass="24343">MIDVLVVSDESLLRLASRALTADDPEVTVIGEAVDAGQAMRMSSTLRPDVILLDSRLSKGKNLRTIAGLTRQAPTPFEPGTSRGCVLVMNLTERGPYALEALRAGARGLVFASEPAPHLLAAIKTVAAGGAVLPPQYTHLLMETVREHQNRPLPPAKDGWGELTARERQVLAGVASGWSNADIAARLNVSLPTVKSHVTRIFRKIGIRTRVEAVSLAYESGLLARSR</sequence>
<dbReference type="Pfam" id="PF00196">
    <property type="entry name" value="GerE"/>
    <property type="match status" value="1"/>
</dbReference>
<evidence type="ECO:0000259" key="7">
    <source>
        <dbReference type="PROSITE" id="PS50110"/>
    </source>
</evidence>
<dbReference type="PRINTS" id="PR00038">
    <property type="entry name" value="HTHLUXR"/>
</dbReference>
<dbReference type="Gene3D" id="3.40.50.2300">
    <property type="match status" value="1"/>
</dbReference>
<dbReference type="SUPFAM" id="SSF46894">
    <property type="entry name" value="C-terminal effector domain of the bipartite response regulators"/>
    <property type="match status" value="1"/>
</dbReference>
<dbReference type="PANTHER" id="PTHR43214">
    <property type="entry name" value="TWO-COMPONENT RESPONSE REGULATOR"/>
    <property type="match status" value="1"/>
</dbReference>
<feature type="modified residue" description="4-aspartylphosphate" evidence="5">
    <location>
        <position position="54"/>
    </location>
</feature>
<dbReference type="InterPro" id="IPR016032">
    <property type="entry name" value="Sig_transdc_resp-reg_C-effctor"/>
</dbReference>
<dbReference type="PROSITE" id="PS00622">
    <property type="entry name" value="HTH_LUXR_1"/>
    <property type="match status" value="1"/>
</dbReference>
<evidence type="ECO:0000259" key="6">
    <source>
        <dbReference type="PROSITE" id="PS50043"/>
    </source>
</evidence>
<evidence type="ECO:0000256" key="2">
    <source>
        <dbReference type="ARBA" id="ARBA00023015"/>
    </source>
</evidence>
<keyword evidence="3" id="KW-0238">DNA-binding</keyword>
<dbReference type="SUPFAM" id="SSF52172">
    <property type="entry name" value="CheY-like"/>
    <property type="match status" value="1"/>
</dbReference>
<keyword evidence="2" id="KW-0805">Transcription regulation</keyword>
<evidence type="ECO:0000256" key="4">
    <source>
        <dbReference type="ARBA" id="ARBA00023163"/>
    </source>
</evidence>
<comment type="caution">
    <text evidence="8">The sequence shown here is derived from an EMBL/GenBank/DDBJ whole genome shotgun (WGS) entry which is preliminary data.</text>
</comment>
<evidence type="ECO:0000313" key="8">
    <source>
        <dbReference type="EMBL" id="MFG3188171.1"/>
    </source>
</evidence>
<feature type="domain" description="HTH luxR-type" evidence="6">
    <location>
        <begin position="156"/>
        <end position="221"/>
    </location>
</feature>
<dbReference type="PROSITE" id="PS50110">
    <property type="entry name" value="RESPONSE_REGULATORY"/>
    <property type="match status" value="1"/>
</dbReference>
<dbReference type="CDD" id="cd17535">
    <property type="entry name" value="REC_NarL-like"/>
    <property type="match status" value="1"/>
</dbReference>
<dbReference type="SMART" id="SM00421">
    <property type="entry name" value="HTH_LUXR"/>
    <property type="match status" value="1"/>
</dbReference>
<name>A0ABW7BKX2_9ACTN</name>
<dbReference type="EMBL" id="JBICZW010000002">
    <property type="protein sequence ID" value="MFG3188171.1"/>
    <property type="molecule type" value="Genomic_DNA"/>
</dbReference>
<evidence type="ECO:0000256" key="3">
    <source>
        <dbReference type="ARBA" id="ARBA00023125"/>
    </source>
</evidence>
<evidence type="ECO:0000313" key="9">
    <source>
        <dbReference type="Proteomes" id="UP001604282"/>
    </source>
</evidence>
<evidence type="ECO:0000256" key="1">
    <source>
        <dbReference type="ARBA" id="ARBA00022553"/>
    </source>
</evidence>